<dbReference type="GO" id="GO:0016740">
    <property type="term" value="F:transferase activity"/>
    <property type="evidence" value="ECO:0007669"/>
    <property type="project" value="UniProtKB-KW"/>
</dbReference>
<dbReference type="OrthoDB" id="2249426at2"/>
<protein>
    <submittedName>
        <fullName evidence="1">Alanine acetyl transferase (YoaA protein)</fullName>
    </submittedName>
</protein>
<dbReference type="STRING" id="1423796.FC24_GL001315"/>
<keyword evidence="2" id="KW-1185">Reference proteome</keyword>
<dbReference type="RefSeq" id="WP_057873884.1">
    <property type="nucleotide sequence ID" value="NZ_AYYI01000034.1"/>
</dbReference>
<accession>A0A0R2D2N3</accession>
<evidence type="ECO:0000313" key="1">
    <source>
        <dbReference type="EMBL" id="KRM98430.1"/>
    </source>
</evidence>
<name>A0A0R2D2N3_9LACO</name>
<sequence length="152" mass="17482">MKFELYHPMMSTNYTLDWLTQTPLKQIKAALPSQSSMTATAQQINQAMQLIMHNQALIWGITHRQTKTFCGIVRLDISPDQQATLKFSYRQQTLTLAAQLEIIAYLAAFTFKQLKLQRFVVNTANSAVGLRRQLLTQNYSPSKEKIYLIKNK</sequence>
<comment type="caution">
    <text evidence="1">The sequence shown here is derived from an EMBL/GenBank/DDBJ whole genome shotgun (WGS) entry which is preliminary data.</text>
</comment>
<keyword evidence="1" id="KW-0808">Transferase</keyword>
<gene>
    <name evidence="1" type="ORF">FC24_GL001315</name>
</gene>
<dbReference type="EMBL" id="AYYI01000034">
    <property type="protein sequence ID" value="KRM98430.1"/>
    <property type="molecule type" value="Genomic_DNA"/>
</dbReference>
<proteinExistence type="predicted"/>
<reference evidence="1 2" key="1">
    <citation type="journal article" date="2015" name="Genome Announc.">
        <title>Expanding the biotechnology potential of lactobacilli through comparative genomics of 213 strains and associated genera.</title>
        <authorList>
            <person name="Sun Z."/>
            <person name="Harris H.M."/>
            <person name="McCann A."/>
            <person name="Guo C."/>
            <person name="Argimon S."/>
            <person name="Zhang W."/>
            <person name="Yang X."/>
            <person name="Jeffery I.B."/>
            <person name="Cooney J.C."/>
            <person name="Kagawa T.F."/>
            <person name="Liu W."/>
            <person name="Song Y."/>
            <person name="Salvetti E."/>
            <person name="Wrobel A."/>
            <person name="Rasinkangas P."/>
            <person name="Parkhill J."/>
            <person name="Rea M.C."/>
            <person name="O'Sullivan O."/>
            <person name="Ritari J."/>
            <person name="Douillard F.P."/>
            <person name="Paul Ross R."/>
            <person name="Yang R."/>
            <person name="Briner A.E."/>
            <person name="Felis G.E."/>
            <person name="de Vos W.M."/>
            <person name="Barrangou R."/>
            <person name="Klaenhammer T.R."/>
            <person name="Caufield P.W."/>
            <person name="Cui Y."/>
            <person name="Zhang H."/>
            <person name="O'Toole P.W."/>
        </authorList>
    </citation>
    <scope>NUCLEOTIDE SEQUENCE [LARGE SCALE GENOMIC DNA]</scope>
    <source>
        <strain evidence="1 2">DSM 20253</strain>
    </source>
</reference>
<evidence type="ECO:0000313" key="2">
    <source>
        <dbReference type="Proteomes" id="UP000051638"/>
    </source>
</evidence>
<organism evidence="1 2">
    <name type="scientific">Loigolactobacillus rennini DSM 20253</name>
    <dbReference type="NCBI Taxonomy" id="1423796"/>
    <lineage>
        <taxon>Bacteria</taxon>
        <taxon>Bacillati</taxon>
        <taxon>Bacillota</taxon>
        <taxon>Bacilli</taxon>
        <taxon>Lactobacillales</taxon>
        <taxon>Lactobacillaceae</taxon>
        <taxon>Loigolactobacillus</taxon>
    </lineage>
</organism>
<dbReference type="PATRIC" id="fig|1423796.3.peg.1341"/>
<dbReference type="Proteomes" id="UP000051638">
    <property type="component" value="Unassembled WGS sequence"/>
</dbReference>
<dbReference type="AlphaFoldDB" id="A0A0R2D2N3"/>